<gene>
    <name evidence="3" type="ORF">HGA13_27640</name>
</gene>
<dbReference type="AlphaFoldDB" id="A0A846XTC9"/>
<dbReference type="EMBL" id="JAAXOO010000007">
    <property type="protein sequence ID" value="NKY36814.1"/>
    <property type="molecule type" value="Genomic_DNA"/>
</dbReference>
<reference evidence="3 4" key="1">
    <citation type="submission" date="2020-04" db="EMBL/GenBank/DDBJ databases">
        <title>MicrobeNet Type strains.</title>
        <authorList>
            <person name="Nicholson A.C."/>
        </authorList>
    </citation>
    <scope>NUCLEOTIDE SEQUENCE [LARGE SCALE GENOMIC DNA]</scope>
    <source>
        <strain evidence="3 4">DSM 45078</strain>
    </source>
</reference>
<protein>
    <submittedName>
        <fullName evidence="3">Uncharacterized protein</fullName>
    </submittedName>
</protein>
<keyword evidence="2" id="KW-0732">Signal</keyword>
<dbReference type="Proteomes" id="UP000565715">
    <property type="component" value="Unassembled WGS sequence"/>
</dbReference>
<evidence type="ECO:0000313" key="3">
    <source>
        <dbReference type="EMBL" id="NKY36814.1"/>
    </source>
</evidence>
<feature type="signal peptide" evidence="2">
    <location>
        <begin position="1"/>
        <end position="25"/>
    </location>
</feature>
<proteinExistence type="predicted"/>
<dbReference type="RefSeq" id="WP_068039332.1">
    <property type="nucleotide sequence ID" value="NZ_JAAXOO010000007.1"/>
</dbReference>
<feature type="region of interest" description="Disordered" evidence="1">
    <location>
        <begin position="144"/>
        <end position="165"/>
    </location>
</feature>
<name>A0A846XTC9_9NOCA</name>
<organism evidence="3 4">
    <name type="scientific">Nocardia speluncae</name>
    <dbReference type="NCBI Taxonomy" id="419477"/>
    <lineage>
        <taxon>Bacteria</taxon>
        <taxon>Bacillati</taxon>
        <taxon>Actinomycetota</taxon>
        <taxon>Actinomycetes</taxon>
        <taxon>Mycobacteriales</taxon>
        <taxon>Nocardiaceae</taxon>
        <taxon>Nocardia</taxon>
    </lineage>
</organism>
<sequence>MRRTRNLGTTLAAASLVCVPVIAFAAPASAGPSLQEPLNTLVTEGSGLCYGNIRGNVDEPTGRITLTFAFYNTDPTFVADQPSDPDSPCRTTAYITWQNLGTGATGEVPLQFAGAAGSIIDPDQQLPWYDTAQLPTEPGHYKATVTTKEQRRPDSVSVEYSLSPR</sequence>
<evidence type="ECO:0000256" key="2">
    <source>
        <dbReference type="SAM" id="SignalP"/>
    </source>
</evidence>
<evidence type="ECO:0000256" key="1">
    <source>
        <dbReference type="SAM" id="MobiDB-lite"/>
    </source>
</evidence>
<keyword evidence="4" id="KW-1185">Reference proteome</keyword>
<comment type="caution">
    <text evidence="3">The sequence shown here is derived from an EMBL/GenBank/DDBJ whole genome shotgun (WGS) entry which is preliminary data.</text>
</comment>
<evidence type="ECO:0000313" key="4">
    <source>
        <dbReference type="Proteomes" id="UP000565715"/>
    </source>
</evidence>
<accession>A0A846XTC9</accession>
<feature type="chain" id="PRO_5033004432" evidence="2">
    <location>
        <begin position="26"/>
        <end position="165"/>
    </location>
</feature>